<feature type="domain" description="3-beta hydroxysteroid dehydrogenase/isomerase" evidence="3">
    <location>
        <begin position="15"/>
        <end position="301"/>
    </location>
</feature>
<accession>A0A367L0E0</accession>
<keyword evidence="5" id="KW-1185">Reference proteome</keyword>
<dbReference type="SUPFAM" id="SSF51735">
    <property type="entry name" value="NAD(P)-binding Rossmann-fold domains"/>
    <property type="match status" value="1"/>
</dbReference>
<evidence type="ECO:0000256" key="1">
    <source>
        <dbReference type="ARBA" id="ARBA00009219"/>
    </source>
</evidence>
<evidence type="ECO:0000313" key="5">
    <source>
        <dbReference type="Proteomes" id="UP000253664"/>
    </source>
</evidence>
<sequence>MEADQQHRQSLGHVVVIGGNGFLGHHIVNQALTRWKTQSVTSIDVQTTRNRQPQASYRECDITDQRRLTELLREIRPDVVMHTASPVASGEQGSSSRLLFRRVNVDGTRCVVEACKDSEVKALVYTSSASVVSDNRSSDLFNVDESRPTVRGKRQHEYYSETKAAAEELVLAANRNNAAPPFLLTTSLRPAGIFGEGDVQLLPGLLRAYRDGKTNVQIGDNNNIFDFTYVGNVAHAHLLASHALLLTSSSSTTTTTTTTTIQPLHHEKVDGEVFFITNDSPCYFWDFARAVWREAGHDRGTDGVWVLPRGVGVFIGVVAEAFCRLLGLPPFLTRQRAVISTLTRYYNISKAKSVLRYEPLWSLGEGISRSLAWFREQDKSILEKTAA</sequence>
<dbReference type="GO" id="GO:0006694">
    <property type="term" value="P:steroid biosynthetic process"/>
    <property type="evidence" value="ECO:0007669"/>
    <property type="project" value="InterPro"/>
</dbReference>
<dbReference type="Pfam" id="PF01073">
    <property type="entry name" value="3Beta_HSD"/>
    <property type="match status" value="1"/>
</dbReference>
<evidence type="ECO:0000259" key="3">
    <source>
        <dbReference type="Pfam" id="PF01073"/>
    </source>
</evidence>
<reference evidence="4 5" key="1">
    <citation type="journal article" date="2015" name="BMC Genomics">
        <title>Insights from the genome of Ophiocordyceps polyrhachis-furcata to pathogenicity and host specificity in insect fungi.</title>
        <authorList>
            <person name="Wichadakul D."/>
            <person name="Kobmoo N."/>
            <person name="Ingsriswang S."/>
            <person name="Tangphatsornruang S."/>
            <person name="Chantasingh D."/>
            <person name="Luangsa-ard J.J."/>
            <person name="Eurwilaichitr L."/>
        </authorList>
    </citation>
    <scope>NUCLEOTIDE SEQUENCE [LARGE SCALE GENOMIC DNA]</scope>
    <source>
        <strain evidence="4 5">BCC 54312</strain>
    </source>
</reference>
<organism evidence="4 5">
    <name type="scientific">Ophiocordyceps polyrhachis-furcata BCC 54312</name>
    <dbReference type="NCBI Taxonomy" id="1330021"/>
    <lineage>
        <taxon>Eukaryota</taxon>
        <taxon>Fungi</taxon>
        <taxon>Dikarya</taxon>
        <taxon>Ascomycota</taxon>
        <taxon>Pezizomycotina</taxon>
        <taxon>Sordariomycetes</taxon>
        <taxon>Hypocreomycetidae</taxon>
        <taxon>Hypocreales</taxon>
        <taxon>Ophiocordycipitaceae</taxon>
        <taxon>Ophiocordyceps</taxon>
    </lineage>
</organism>
<proteinExistence type="inferred from homology"/>
<dbReference type="Gene3D" id="3.40.50.720">
    <property type="entry name" value="NAD(P)-binding Rossmann-like Domain"/>
    <property type="match status" value="1"/>
</dbReference>
<dbReference type="OrthoDB" id="10058185at2759"/>
<dbReference type="EMBL" id="LKCN02000023">
    <property type="protein sequence ID" value="RCI07899.1"/>
    <property type="molecule type" value="Genomic_DNA"/>
</dbReference>
<dbReference type="AlphaFoldDB" id="A0A367L0E0"/>
<comment type="caution">
    <text evidence="4">The sequence shown here is derived from an EMBL/GenBank/DDBJ whole genome shotgun (WGS) entry which is preliminary data.</text>
</comment>
<comment type="similarity">
    <text evidence="1">Belongs to the 3-beta-HSD family.</text>
</comment>
<dbReference type="STRING" id="1330021.A0A367L0E0"/>
<dbReference type="Proteomes" id="UP000253664">
    <property type="component" value="Unassembled WGS sequence"/>
</dbReference>
<dbReference type="GO" id="GO:0016616">
    <property type="term" value="F:oxidoreductase activity, acting on the CH-OH group of donors, NAD or NADP as acceptor"/>
    <property type="evidence" value="ECO:0007669"/>
    <property type="project" value="InterPro"/>
</dbReference>
<dbReference type="PANTHER" id="PTHR43245:SF51">
    <property type="entry name" value="SHORT CHAIN DEHYDROGENASE_REDUCTASE FAMILY 42E, MEMBER 2"/>
    <property type="match status" value="1"/>
</dbReference>
<keyword evidence="2" id="KW-0560">Oxidoreductase</keyword>
<gene>
    <name evidence="4" type="ORF">L249_5788</name>
</gene>
<name>A0A367L0E0_9HYPO</name>
<evidence type="ECO:0000313" key="4">
    <source>
        <dbReference type="EMBL" id="RCI07899.1"/>
    </source>
</evidence>
<dbReference type="PANTHER" id="PTHR43245">
    <property type="entry name" value="BIFUNCTIONAL POLYMYXIN RESISTANCE PROTEIN ARNA"/>
    <property type="match status" value="1"/>
</dbReference>
<dbReference type="InterPro" id="IPR036291">
    <property type="entry name" value="NAD(P)-bd_dom_sf"/>
</dbReference>
<dbReference type="InterPro" id="IPR002225">
    <property type="entry name" value="3Beta_OHSteriod_DH/Estase"/>
</dbReference>
<dbReference type="InterPro" id="IPR050177">
    <property type="entry name" value="Lipid_A_modif_metabolic_enz"/>
</dbReference>
<evidence type="ECO:0000256" key="2">
    <source>
        <dbReference type="ARBA" id="ARBA00023002"/>
    </source>
</evidence>
<protein>
    <recommendedName>
        <fullName evidence="3">3-beta hydroxysteroid dehydrogenase/isomerase domain-containing protein</fullName>
    </recommendedName>
</protein>